<dbReference type="Pfam" id="PF02518">
    <property type="entry name" value="HATPase_c"/>
    <property type="match status" value="1"/>
</dbReference>
<evidence type="ECO:0000259" key="10">
    <source>
        <dbReference type="Pfam" id="PF02518"/>
    </source>
</evidence>
<keyword evidence="9" id="KW-0812">Transmembrane</keyword>
<feature type="domain" description="Signal transduction histidine kinase subgroup 3 dimerisation and phosphoacceptor" evidence="11">
    <location>
        <begin position="181"/>
        <end position="242"/>
    </location>
</feature>
<protein>
    <recommendedName>
        <fullName evidence="2">histidine kinase</fullName>
        <ecNumber evidence="2">2.7.13.3</ecNumber>
    </recommendedName>
</protein>
<keyword evidence="9" id="KW-0472">Membrane</keyword>
<dbReference type="InterPro" id="IPR036890">
    <property type="entry name" value="HATPase_C_sf"/>
</dbReference>
<dbReference type="Gene3D" id="3.30.565.10">
    <property type="entry name" value="Histidine kinase-like ATPase, C-terminal domain"/>
    <property type="match status" value="1"/>
</dbReference>
<accession>A0ABN2CGJ8</accession>
<dbReference type="Gene3D" id="1.20.5.1930">
    <property type="match status" value="1"/>
</dbReference>
<proteinExistence type="predicted"/>
<evidence type="ECO:0000256" key="9">
    <source>
        <dbReference type="SAM" id="Phobius"/>
    </source>
</evidence>
<dbReference type="InterPro" id="IPR011712">
    <property type="entry name" value="Sig_transdc_His_kin_sub3_dim/P"/>
</dbReference>
<evidence type="ECO:0000256" key="5">
    <source>
        <dbReference type="ARBA" id="ARBA00022741"/>
    </source>
</evidence>
<evidence type="ECO:0000256" key="4">
    <source>
        <dbReference type="ARBA" id="ARBA00022679"/>
    </source>
</evidence>
<dbReference type="EC" id="2.7.13.3" evidence="2"/>
<keyword evidence="9" id="KW-1133">Transmembrane helix</keyword>
<evidence type="ECO:0000256" key="1">
    <source>
        <dbReference type="ARBA" id="ARBA00000085"/>
    </source>
</evidence>
<dbReference type="InterPro" id="IPR050482">
    <property type="entry name" value="Sensor_HK_TwoCompSys"/>
</dbReference>
<evidence type="ECO:0000256" key="8">
    <source>
        <dbReference type="ARBA" id="ARBA00023012"/>
    </source>
</evidence>
<gene>
    <name evidence="13" type="ORF">GCM10009789_09590</name>
</gene>
<dbReference type="EMBL" id="BAAAOS010000007">
    <property type="protein sequence ID" value="GAA1558246.1"/>
    <property type="molecule type" value="Genomic_DNA"/>
</dbReference>
<organism evidence="13 14">
    <name type="scientific">Kribbella sancticallisti</name>
    <dbReference type="NCBI Taxonomy" id="460087"/>
    <lineage>
        <taxon>Bacteria</taxon>
        <taxon>Bacillati</taxon>
        <taxon>Actinomycetota</taxon>
        <taxon>Actinomycetes</taxon>
        <taxon>Propionibacteriales</taxon>
        <taxon>Kribbellaceae</taxon>
        <taxon>Kribbella</taxon>
    </lineage>
</organism>
<dbReference type="RefSeq" id="WP_344210155.1">
    <property type="nucleotide sequence ID" value="NZ_BAAAOS010000007.1"/>
</dbReference>
<comment type="catalytic activity">
    <reaction evidence="1">
        <text>ATP + protein L-histidine = ADP + protein N-phospho-L-histidine.</text>
        <dbReference type="EC" id="2.7.13.3"/>
    </reaction>
</comment>
<evidence type="ECO:0000256" key="6">
    <source>
        <dbReference type="ARBA" id="ARBA00022777"/>
    </source>
</evidence>
<keyword evidence="14" id="KW-1185">Reference proteome</keyword>
<dbReference type="InterPro" id="IPR003594">
    <property type="entry name" value="HATPase_dom"/>
</dbReference>
<name>A0ABN2CGJ8_9ACTN</name>
<keyword evidence="4" id="KW-0808">Transferase</keyword>
<keyword evidence="6 13" id="KW-0418">Kinase</keyword>
<feature type="domain" description="DUF7134" evidence="12">
    <location>
        <begin position="8"/>
        <end position="159"/>
    </location>
</feature>
<dbReference type="CDD" id="cd16917">
    <property type="entry name" value="HATPase_UhpB-NarQ-NarX-like"/>
    <property type="match status" value="1"/>
</dbReference>
<evidence type="ECO:0000256" key="2">
    <source>
        <dbReference type="ARBA" id="ARBA00012438"/>
    </source>
</evidence>
<feature type="transmembrane region" description="Helical" evidence="9">
    <location>
        <begin position="38"/>
        <end position="56"/>
    </location>
</feature>
<dbReference type="GO" id="GO:0016301">
    <property type="term" value="F:kinase activity"/>
    <property type="evidence" value="ECO:0007669"/>
    <property type="project" value="UniProtKB-KW"/>
</dbReference>
<keyword evidence="3" id="KW-0597">Phosphoprotein</keyword>
<sequence>MRLADMRADALLAFVVGLPLAVLTAVVAVLSVPGARAFLLIAAALVAHVAFAFRRARPVTSHLVICAAFAAEAAVTGLFLVLPSVLVFPLSLFACTAYAPRRWLGLVTGGVGAGAVTARFATDESVQAASLGPNPWMLFALLMAVVAAAWSMGLFRRTQLAYVQVLQERAGQAAELAAQGERTRIAREMHDVVAHSLSVMVNQAKGGRYAPERAAETLEVIEDTGRQALTDMRGLLGVLRTGPAEQLPQPGLADLPDLLERLRRAGLALRVVEHGESRRLSPAAELTAYRVVQEALTNVVKHAGEAAVAVTLSWQQDALLVEVVDDGDGVDGTTAGHGLIGMRERVAAIGGGLSTGPGTAGGFVVRATIPVER</sequence>
<dbReference type="Pfam" id="PF23539">
    <property type="entry name" value="DUF7134"/>
    <property type="match status" value="1"/>
</dbReference>
<dbReference type="Pfam" id="PF07730">
    <property type="entry name" value="HisKA_3"/>
    <property type="match status" value="1"/>
</dbReference>
<dbReference type="PANTHER" id="PTHR24421">
    <property type="entry name" value="NITRATE/NITRITE SENSOR PROTEIN NARX-RELATED"/>
    <property type="match status" value="1"/>
</dbReference>
<dbReference type="Proteomes" id="UP001500393">
    <property type="component" value="Unassembled WGS sequence"/>
</dbReference>
<evidence type="ECO:0000259" key="12">
    <source>
        <dbReference type="Pfam" id="PF23539"/>
    </source>
</evidence>
<keyword evidence="7" id="KW-0067">ATP-binding</keyword>
<keyword evidence="5" id="KW-0547">Nucleotide-binding</keyword>
<evidence type="ECO:0000256" key="7">
    <source>
        <dbReference type="ARBA" id="ARBA00022840"/>
    </source>
</evidence>
<evidence type="ECO:0000313" key="14">
    <source>
        <dbReference type="Proteomes" id="UP001500393"/>
    </source>
</evidence>
<reference evidence="13 14" key="1">
    <citation type="journal article" date="2019" name="Int. J. Syst. Evol. Microbiol.">
        <title>The Global Catalogue of Microorganisms (GCM) 10K type strain sequencing project: providing services to taxonomists for standard genome sequencing and annotation.</title>
        <authorList>
            <consortium name="The Broad Institute Genomics Platform"/>
            <consortium name="The Broad Institute Genome Sequencing Center for Infectious Disease"/>
            <person name="Wu L."/>
            <person name="Ma J."/>
        </authorList>
    </citation>
    <scope>NUCLEOTIDE SEQUENCE [LARGE SCALE GENOMIC DNA]</scope>
    <source>
        <strain evidence="13 14">JCM 14969</strain>
    </source>
</reference>
<feature type="domain" description="Histidine kinase/HSP90-like ATPase" evidence="10">
    <location>
        <begin position="286"/>
        <end position="372"/>
    </location>
</feature>
<feature type="transmembrane region" description="Helical" evidence="9">
    <location>
        <begin position="136"/>
        <end position="155"/>
    </location>
</feature>
<dbReference type="InterPro" id="IPR055558">
    <property type="entry name" value="DUF7134"/>
</dbReference>
<dbReference type="PANTHER" id="PTHR24421:SF10">
    <property type="entry name" value="NITRATE_NITRITE SENSOR PROTEIN NARQ"/>
    <property type="match status" value="1"/>
</dbReference>
<evidence type="ECO:0000313" key="13">
    <source>
        <dbReference type="EMBL" id="GAA1558246.1"/>
    </source>
</evidence>
<evidence type="ECO:0000256" key="3">
    <source>
        <dbReference type="ARBA" id="ARBA00022553"/>
    </source>
</evidence>
<dbReference type="SUPFAM" id="SSF55874">
    <property type="entry name" value="ATPase domain of HSP90 chaperone/DNA topoisomerase II/histidine kinase"/>
    <property type="match status" value="1"/>
</dbReference>
<comment type="caution">
    <text evidence="13">The sequence shown here is derived from an EMBL/GenBank/DDBJ whole genome shotgun (WGS) entry which is preliminary data.</text>
</comment>
<keyword evidence="8" id="KW-0902">Two-component regulatory system</keyword>
<evidence type="ECO:0000259" key="11">
    <source>
        <dbReference type="Pfam" id="PF07730"/>
    </source>
</evidence>